<keyword evidence="1" id="KW-1133">Transmembrane helix</keyword>
<reference evidence="2 3" key="1">
    <citation type="journal article" date="2018" name="Sci. Rep.">
        <title>Genome sequence of the cauliflower mushroom Sparassis crispa (Hanabiratake) and its association with beneficial usage.</title>
        <authorList>
            <person name="Kiyama R."/>
            <person name="Furutani Y."/>
            <person name="Kawaguchi K."/>
            <person name="Nakanishi T."/>
        </authorList>
    </citation>
    <scope>NUCLEOTIDE SEQUENCE [LARGE SCALE GENOMIC DNA]</scope>
</reference>
<protein>
    <submittedName>
        <fullName evidence="2">Uncharacterized protein</fullName>
    </submittedName>
</protein>
<keyword evidence="1" id="KW-0472">Membrane</keyword>
<organism evidence="2 3">
    <name type="scientific">Sparassis crispa</name>
    <dbReference type="NCBI Taxonomy" id="139825"/>
    <lineage>
        <taxon>Eukaryota</taxon>
        <taxon>Fungi</taxon>
        <taxon>Dikarya</taxon>
        <taxon>Basidiomycota</taxon>
        <taxon>Agaricomycotina</taxon>
        <taxon>Agaricomycetes</taxon>
        <taxon>Polyporales</taxon>
        <taxon>Sparassidaceae</taxon>
        <taxon>Sparassis</taxon>
    </lineage>
</organism>
<evidence type="ECO:0000256" key="1">
    <source>
        <dbReference type="SAM" id="Phobius"/>
    </source>
</evidence>
<dbReference type="InParanoid" id="A0A401G9I5"/>
<dbReference type="Proteomes" id="UP000287166">
    <property type="component" value="Unassembled WGS sequence"/>
</dbReference>
<feature type="transmembrane region" description="Helical" evidence="1">
    <location>
        <begin position="12"/>
        <end position="33"/>
    </location>
</feature>
<dbReference type="EMBL" id="BFAD01000002">
    <property type="protein sequence ID" value="GBE78834.1"/>
    <property type="molecule type" value="Genomic_DNA"/>
</dbReference>
<dbReference type="RefSeq" id="XP_027609747.1">
    <property type="nucleotide sequence ID" value="XM_027753946.1"/>
</dbReference>
<evidence type="ECO:0000313" key="3">
    <source>
        <dbReference type="Proteomes" id="UP000287166"/>
    </source>
</evidence>
<name>A0A401G9I5_9APHY</name>
<dbReference type="AlphaFoldDB" id="A0A401G9I5"/>
<dbReference type="GeneID" id="38775751"/>
<comment type="caution">
    <text evidence="2">The sequence shown here is derived from an EMBL/GenBank/DDBJ whole genome shotgun (WGS) entry which is preliminary data.</text>
</comment>
<sequence>MPVGACVAISAIIARTLTIPITVAALFVLAIFFRVCGFVDRAATIPNSHAADTSSFAIKRDEHLRICIFQF</sequence>
<accession>A0A401G9I5</accession>
<evidence type="ECO:0000313" key="2">
    <source>
        <dbReference type="EMBL" id="GBE78834.1"/>
    </source>
</evidence>
<keyword evidence="3" id="KW-1185">Reference proteome</keyword>
<proteinExistence type="predicted"/>
<keyword evidence="1" id="KW-0812">Transmembrane</keyword>
<gene>
    <name evidence="2" type="ORF">SCP_0200310</name>
</gene>